<dbReference type="EMBL" id="CP140158">
    <property type="protein sequence ID" value="WQG84435.1"/>
    <property type="molecule type" value="Genomic_DNA"/>
</dbReference>
<evidence type="ECO:0000313" key="1">
    <source>
        <dbReference type="EMBL" id="WQG84435.1"/>
    </source>
</evidence>
<protein>
    <recommendedName>
        <fullName evidence="3">TniQ protein</fullName>
    </recommendedName>
</protein>
<organism evidence="1 2">
    <name type="scientific">Kangiella aquimarina</name>
    <dbReference type="NCBI Taxonomy" id="261965"/>
    <lineage>
        <taxon>Bacteria</taxon>
        <taxon>Pseudomonadati</taxon>
        <taxon>Pseudomonadota</taxon>
        <taxon>Gammaproteobacteria</taxon>
        <taxon>Kangiellales</taxon>
        <taxon>Kangiellaceae</taxon>
        <taxon>Kangiella</taxon>
    </lineage>
</organism>
<evidence type="ECO:0008006" key="3">
    <source>
        <dbReference type="Google" id="ProtNLM"/>
    </source>
</evidence>
<accession>A0ABZ0X1K3</accession>
<evidence type="ECO:0000313" key="2">
    <source>
        <dbReference type="Proteomes" id="UP001324185"/>
    </source>
</evidence>
<reference evidence="1 2" key="1">
    <citation type="submission" date="2023-11" db="EMBL/GenBank/DDBJ databases">
        <title>MicrobeMod: A computational toolkit for identifying prokaryotic methylation and restriction-modification with nanopore sequencing.</title>
        <authorList>
            <person name="Crits-Christoph A."/>
            <person name="Kang S.C."/>
            <person name="Lee H."/>
            <person name="Ostrov N."/>
        </authorList>
    </citation>
    <scope>NUCLEOTIDE SEQUENCE [LARGE SCALE GENOMIC DNA]</scope>
    <source>
        <strain evidence="1 2">DSMZ 16071</strain>
    </source>
</reference>
<dbReference type="RefSeq" id="WP_018624904.1">
    <property type="nucleotide sequence ID" value="NZ_CP140158.1"/>
</dbReference>
<sequence length="478" mass="56337">MNFGFDFICPFESDLSLRYHLINCNPLYSRRQLNVLTDDEQLYHHKGQVKVIAKYLHRYSNSKSKGVLRPEEYRHFPTQLKPKSCPDCAKIGFYSHFYSYPWMNRCPIHNKQLTKYCLSCRNSWLESLSKNNNCKGCQIDERYYDYLKARKIAKNALNETLVPLYELIEQLKEKNQKRLVYSDELDSELSHFIDITQSKLFPSYLVKERLTSSKSISTVALRTFALHQQSFKHDNNVILSESTAYDDLRKKPKLKYALIKATIRANKVITQSLESLDSSLTLLPFITHAKVRFCCPYCMAYSCWMHLIESSIKQIDKSVIIHSIAAYVFSEQKFKNPFAIATHIKATDKNAKLIEELTYVSLIYAYIKIHCMFLSAFDLYYSKKQDLIFIYEIDECIRNSMYKPSFPLEFILDAKNKTVALIYPKQLCSKLSLPKWKRKVSCEDHFEMLKVNCRFKKDKKIMRKGFEEELKILKDFFC</sequence>
<keyword evidence="2" id="KW-1185">Reference proteome</keyword>
<proteinExistence type="predicted"/>
<gene>
    <name evidence="1" type="ORF">SR900_08150</name>
</gene>
<dbReference type="Proteomes" id="UP001324185">
    <property type="component" value="Chromosome"/>
</dbReference>
<name>A0ABZ0X1K3_9GAMM</name>